<dbReference type="Gene3D" id="3.40.50.12780">
    <property type="entry name" value="N-terminal domain of ligase-like"/>
    <property type="match status" value="1"/>
</dbReference>
<dbReference type="Gene3D" id="3.40.50.980">
    <property type="match status" value="2"/>
</dbReference>
<dbReference type="PANTHER" id="PTHR45527">
    <property type="entry name" value="NONRIBOSOMAL PEPTIDE SYNTHETASE"/>
    <property type="match status" value="1"/>
</dbReference>
<dbReference type="InterPro" id="IPR009081">
    <property type="entry name" value="PP-bd_ACP"/>
</dbReference>
<comment type="pathway">
    <text evidence="1">Secondary metabolite biosynthesis.</text>
</comment>
<feature type="domain" description="Carrier" evidence="7">
    <location>
        <begin position="1852"/>
        <end position="1927"/>
    </location>
</feature>
<evidence type="ECO:0000313" key="9">
    <source>
        <dbReference type="Proteomes" id="UP000183971"/>
    </source>
</evidence>
<evidence type="ECO:0000313" key="8">
    <source>
        <dbReference type="EMBL" id="CZR47373.1"/>
    </source>
</evidence>
<dbReference type="Gene3D" id="2.30.38.10">
    <property type="entry name" value="Luciferase, Domain 3"/>
    <property type="match status" value="1"/>
</dbReference>
<dbReference type="SUPFAM" id="SSF52777">
    <property type="entry name" value="CoA-dependent acyltransferases"/>
    <property type="match status" value="3"/>
</dbReference>
<dbReference type="RefSeq" id="XP_031087907.1">
    <property type="nucleotide sequence ID" value="XM_031222449.1"/>
</dbReference>
<dbReference type="InterPro" id="IPR000873">
    <property type="entry name" value="AMP-dep_synth/lig_dom"/>
</dbReference>
<evidence type="ECO:0000256" key="5">
    <source>
        <dbReference type="ARBA" id="ARBA00023235"/>
    </source>
</evidence>
<dbReference type="Pfam" id="PF00501">
    <property type="entry name" value="AMP-binding"/>
    <property type="match status" value="2"/>
</dbReference>
<dbReference type="FunFam" id="3.30.559.30:FF:000003">
    <property type="entry name" value="Nonribosomal peptide synthase SidD"/>
    <property type="match status" value="1"/>
</dbReference>
<sequence length="1927" mass="211523">MGSLGTSQLTVDWHTVLKGDTDPYSASCVAHTASDDVVDHEFSPLRGHVSDSQLSSLILSAWGLVVSRQLGSDDTVIFDAALQSWTNRGMFVVPLCVETAGEKTISEYLLSVQRQHEDARGQLKVNGLDGSATTELKVLLVIRPSDNTSEQLPALQMQDLSMKYPFVVDLHRSTKGLNGKASFTSTLFKPSLVKALFQRLEHTMHQLANANAESKLAEVEMVTPQDLNIIWRWNQHVPEQIKRCVHDIFTDIAASQPDAQAVCSWDGELTYGELDRLSTALARKLSSSGVQVGTIVPLCFHKSMWTIVALLGVLKAGGAFLLLDPSLPEKRLQYMVQTVNPNLILASKSNLDLGSRLAEAVFVLEPESLKEPAQNSDWPSAQQSPTSLMYVIFTSGSTGIPKCAMISHANAASAFHHQSEVLRFDTKSRILDFSSYSFTTTISNVFGALLLGGCLCVPSEDDRRNRLAEVIRSLEVNIVDLTPSVMQFLDPDEVPDLRVIIFGGEAISTREVARWWGKVHTIHLYGQSECTSNAVINGNPTSMNDVLRIGTGSGLNTWIVDPENHNRLQPVGYIGELLLEGPLVGCGYMNQPEETAAAFINDPDWLLKGVTSGSAVSNIPGRHGRLYRTGDLVQYSDDGTLRFLGRKDAQVKIRGQRVELGEVEHWLKKLSSSNRAVAEVITPQGTDTSPTLVAFLEGETAEAAEAVASRLPADLEAKLSHHLPVYMIPATLFTMNSIPVTATGKVNRKELRQIAASMSAEQLAQLRTSAGPKWQPTSDMQKTMQLLWSRVLKIEPVHIGLDDSFFHLGGDSVAAIKLVGEARKAGIKLEVADIIRHPVLHDLVDTSVHELDQVHAFIPPFALLENSVDVRSFLDDVASRHGIDPVKIQDAYPCTPLQEGLISLASARPGACVEQSVLELAPHISEHDVQAAWSKVVCTMPILRTRFVHHDTLGIIQIVLDENIHWATFTGLDEYLEADRRNIMDFGQPFSRFAWIKENEGTKRWLVWTAHHALYDGWSVGLIKDAVLDALGGVLVEPGPQFQSFIQHINKKDPQRVSEYWKRVFHDCGSVTFPTLPPSIDQPVADTIVQHDFSQPKRLSNGITTTALIHAAWALVIGRINASDEAVFGVTTSGRNAPVDRVEAIVAPTFATIPLRVNLSCSQKVSDYVNTIHQHSADVAAFEQAGLHNIARMSPGCKNACMFQSLLVIQPDRSGSTGQDEGLGVWKALPQHRWLNTYALTLEIRIGEKEIHISASFDQRVVESSMVRGLLSRLEYGMQQLDNAYDSVTTLKEVNITTPDDLDLLWTWNSQYPASYELCAHELIRQHVIAQPNAPAICAWDGGLTYMELDNLTTKIGHHLVDAGIQPNTLIPLCFEKSMWTAVTMLSVLKAGAGFALLEPSLPAERLHTIVGQLETDVIISSSSNVVLSSRLCKRVIEISSEVAASLDSASGEISLQSPSNIMFAVFTSGTTGKPKCVTLTHSNFCSMLKHQCKLLGFHNKIRVFDFAAYSFDIAVHNVFATLASGGCLCVPSDKDRWGDLTKAMADMRATVVDLTPSVARLVDPAGVPCLETVILGGEAVALEDVTRWWGRVRVVNIYGPAECQISTINADASTPAEATRIGKGAGLLTWVVDQHDHEVFVPPGYVGELLLEGPLVSRGYLGNSEQTAAKFIQDPKWLLNGSNGQAGRRGRMYKTGDLVRFNHDGSLSYVGRKDTQVKIHGQRVELGEIEVYVQRCMQEMTTVIAEVILPRGETPSPMLVIFLKANEGIMFNEDASSPADAKILPVPSDIYLKLSKRLPRHMRPSAFIYLPKLPTSSTGKTDRRELKRIGATLSVQDLVRKQTSGHDLKRQPTSDVERKMQGIWADVLGVKPDIIGLDDDFFQLGGDSIAALKVVRKAQQAGIKMTVMDIFKQPTLSTRLGTDSTR</sequence>
<dbReference type="FunFam" id="3.40.50.980:FF:000001">
    <property type="entry name" value="Non-ribosomal peptide synthetase"/>
    <property type="match status" value="1"/>
</dbReference>
<dbReference type="InterPro" id="IPR010071">
    <property type="entry name" value="AA_adenyl_dom"/>
</dbReference>
<organism evidence="8 9">
    <name type="scientific">Fusarium proliferatum (strain ET1)</name>
    <name type="common">Orchid endophyte fungus</name>
    <dbReference type="NCBI Taxonomy" id="1227346"/>
    <lineage>
        <taxon>Eukaryota</taxon>
        <taxon>Fungi</taxon>
        <taxon>Dikarya</taxon>
        <taxon>Ascomycota</taxon>
        <taxon>Pezizomycotina</taxon>
        <taxon>Sordariomycetes</taxon>
        <taxon>Hypocreomycetidae</taxon>
        <taxon>Hypocreales</taxon>
        <taxon>Nectriaceae</taxon>
        <taxon>Fusarium</taxon>
        <taxon>Fusarium fujikuroi species complex</taxon>
    </lineage>
</organism>
<dbReference type="InterPro" id="IPR020845">
    <property type="entry name" value="AMP-binding_CS"/>
</dbReference>
<reference evidence="9" key="1">
    <citation type="journal article" date="2016" name="Genome Biol. Evol.">
        <title>Comparative 'omics' of the Fusarium fujikuroi species complex highlights differences in genetic potential and metabolite synthesis.</title>
        <authorList>
            <person name="Niehaus E.-M."/>
            <person name="Muensterkoetter M."/>
            <person name="Proctor R.H."/>
            <person name="Brown D.W."/>
            <person name="Sharon A."/>
            <person name="Idan Y."/>
            <person name="Oren-Young L."/>
            <person name="Sieber C.M."/>
            <person name="Novak O."/>
            <person name="Pencik A."/>
            <person name="Tarkowska D."/>
            <person name="Hromadova K."/>
            <person name="Freeman S."/>
            <person name="Maymon M."/>
            <person name="Elazar M."/>
            <person name="Youssef S.A."/>
            <person name="El-Shabrawy E.S.M."/>
            <person name="Shalaby A.B.A."/>
            <person name="Houterman P."/>
            <person name="Brock N.L."/>
            <person name="Burkhardt I."/>
            <person name="Tsavkelova E.A."/>
            <person name="Dickschat J.S."/>
            <person name="Galuszka P."/>
            <person name="Gueldener U."/>
            <person name="Tudzynski B."/>
        </authorList>
    </citation>
    <scope>NUCLEOTIDE SEQUENCE [LARGE SCALE GENOMIC DNA]</scope>
    <source>
        <strain evidence="9">ET1</strain>
    </source>
</reference>
<dbReference type="GO" id="GO:0016853">
    <property type="term" value="F:isomerase activity"/>
    <property type="evidence" value="ECO:0007669"/>
    <property type="project" value="UniProtKB-KW"/>
</dbReference>
<comment type="similarity">
    <text evidence="6">Belongs to the NRP synthetase family.</text>
</comment>
<dbReference type="PROSITE" id="PS00455">
    <property type="entry name" value="AMP_BINDING"/>
    <property type="match status" value="1"/>
</dbReference>
<evidence type="ECO:0000256" key="6">
    <source>
        <dbReference type="ARBA" id="ARBA00029454"/>
    </source>
</evidence>
<dbReference type="PROSITE" id="PS50075">
    <property type="entry name" value="CARRIER"/>
    <property type="match status" value="2"/>
</dbReference>
<evidence type="ECO:0000259" key="7">
    <source>
        <dbReference type="PROSITE" id="PS50075"/>
    </source>
</evidence>
<evidence type="ECO:0000256" key="4">
    <source>
        <dbReference type="ARBA" id="ARBA00022598"/>
    </source>
</evidence>
<dbReference type="FunFam" id="3.30.300.30:FF:000015">
    <property type="entry name" value="Nonribosomal peptide synthase SidD"/>
    <property type="match status" value="2"/>
</dbReference>
<dbReference type="InterPro" id="IPR006162">
    <property type="entry name" value="Ppantetheine_attach_site"/>
</dbReference>
<dbReference type="Gene3D" id="3.30.300.30">
    <property type="match status" value="2"/>
</dbReference>
<dbReference type="NCBIfam" id="TIGR01733">
    <property type="entry name" value="AA-adenyl-dom"/>
    <property type="match status" value="2"/>
</dbReference>
<dbReference type="GO" id="GO:0005737">
    <property type="term" value="C:cytoplasm"/>
    <property type="evidence" value="ECO:0007669"/>
    <property type="project" value="TreeGrafter"/>
</dbReference>
<dbReference type="SUPFAM" id="SSF47336">
    <property type="entry name" value="ACP-like"/>
    <property type="match status" value="2"/>
</dbReference>
<proteinExistence type="inferred from homology"/>
<keyword evidence="9" id="KW-1185">Reference proteome</keyword>
<dbReference type="Pfam" id="PF00668">
    <property type="entry name" value="Condensation"/>
    <property type="match status" value="1"/>
</dbReference>
<dbReference type="VEuPathDB" id="FungiDB:FPRO_08747"/>
<dbReference type="GO" id="GO:0044550">
    <property type="term" value="P:secondary metabolite biosynthetic process"/>
    <property type="evidence" value="ECO:0007669"/>
    <property type="project" value="TreeGrafter"/>
</dbReference>
<dbReference type="Gene3D" id="3.30.559.10">
    <property type="entry name" value="Chloramphenicol acetyltransferase-like domain"/>
    <property type="match status" value="1"/>
</dbReference>
<dbReference type="GO" id="GO:0016874">
    <property type="term" value="F:ligase activity"/>
    <property type="evidence" value="ECO:0007669"/>
    <property type="project" value="UniProtKB-KW"/>
</dbReference>
<dbReference type="InterPro" id="IPR001242">
    <property type="entry name" value="Condensation_dom"/>
</dbReference>
<evidence type="ECO:0000256" key="1">
    <source>
        <dbReference type="ARBA" id="ARBA00005179"/>
    </source>
</evidence>
<dbReference type="InterPro" id="IPR020806">
    <property type="entry name" value="PKS_PP-bd"/>
</dbReference>
<dbReference type="SMART" id="SM00823">
    <property type="entry name" value="PKS_PP"/>
    <property type="match status" value="2"/>
</dbReference>
<dbReference type="SUPFAM" id="SSF56801">
    <property type="entry name" value="Acetyl-CoA synthetase-like"/>
    <property type="match status" value="2"/>
</dbReference>
<dbReference type="Proteomes" id="UP000183971">
    <property type="component" value="Unassembled WGS sequence"/>
</dbReference>
<dbReference type="InterPro" id="IPR045851">
    <property type="entry name" value="AMP-bd_C_sf"/>
</dbReference>
<dbReference type="CDD" id="cd19545">
    <property type="entry name" value="FUM14_C_NRPS-like"/>
    <property type="match status" value="1"/>
</dbReference>
<keyword evidence="3" id="KW-0597">Phosphoprotein</keyword>
<protein>
    <recommendedName>
        <fullName evidence="7">Carrier domain-containing protein</fullName>
    </recommendedName>
</protein>
<dbReference type="PROSITE" id="PS00012">
    <property type="entry name" value="PHOSPHOPANTETHEINE"/>
    <property type="match status" value="2"/>
</dbReference>
<dbReference type="Gene3D" id="1.10.1200.10">
    <property type="entry name" value="ACP-like"/>
    <property type="match status" value="2"/>
</dbReference>
<comment type="caution">
    <text evidence="8">The sequence shown here is derived from an EMBL/GenBank/DDBJ whole genome shotgun (WGS) entry which is preliminary data.</text>
</comment>
<dbReference type="GO" id="GO:0043041">
    <property type="term" value="P:amino acid activation for nonribosomal peptide biosynthetic process"/>
    <property type="evidence" value="ECO:0007669"/>
    <property type="project" value="TreeGrafter"/>
</dbReference>
<dbReference type="InterPro" id="IPR023213">
    <property type="entry name" value="CAT-like_dom_sf"/>
</dbReference>
<evidence type="ECO:0000256" key="3">
    <source>
        <dbReference type="ARBA" id="ARBA00022553"/>
    </source>
</evidence>
<dbReference type="CDD" id="cd05918">
    <property type="entry name" value="A_NRPS_SidN3_like"/>
    <property type="match status" value="2"/>
</dbReference>
<dbReference type="GO" id="GO:0031177">
    <property type="term" value="F:phosphopantetheine binding"/>
    <property type="evidence" value="ECO:0007669"/>
    <property type="project" value="InterPro"/>
</dbReference>
<dbReference type="FunFam" id="3.40.50.12780:FF:000014">
    <property type="entry name" value="Nonribosomal peptide synthetase 1"/>
    <property type="match status" value="2"/>
</dbReference>
<keyword evidence="2" id="KW-0596">Phosphopantetheine</keyword>
<dbReference type="EMBL" id="FJOF01000011">
    <property type="protein sequence ID" value="CZR47373.1"/>
    <property type="molecule type" value="Genomic_DNA"/>
</dbReference>
<dbReference type="Gene3D" id="3.30.559.30">
    <property type="entry name" value="Nonribosomal peptide synthetase, condensation domain"/>
    <property type="match status" value="2"/>
</dbReference>
<keyword evidence="4" id="KW-0436">Ligase</keyword>
<dbReference type="FunFam" id="1.10.1200.10:FF:000005">
    <property type="entry name" value="Nonribosomal peptide synthetase 1"/>
    <property type="match status" value="2"/>
</dbReference>
<dbReference type="InterPro" id="IPR042099">
    <property type="entry name" value="ANL_N_sf"/>
</dbReference>
<evidence type="ECO:0000256" key="2">
    <source>
        <dbReference type="ARBA" id="ARBA00022450"/>
    </source>
</evidence>
<dbReference type="InterPro" id="IPR036736">
    <property type="entry name" value="ACP-like_sf"/>
</dbReference>
<gene>
    <name evidence="8" type="ORF">FPRO_08747</name>
</gene>
<accession>A0A1L7W406</accession>
<dbReference type="GeneID" id="42053623"/>
<name>A0A1L7W406_FUSPR</name>
<feature type="domain" description="Carrier" evidence="7">
    <location>
        <begin position="775"/>
        <end position="851"/>
    </location>
</feature>
<dbReference type="PANTHER" id="PTHR45527:SF3">
    <property type="entry name" value="SIDEROPHORE SYNTHETASE (EUROFUNG)"/>
    <property type="match status" value="1"/>
</dbReference>
<dbReference type="Pfam" id="PF00550">
    <property type="entry name" value="PP-binding"/>
    <property type="match status" value="2"/>
</dbReference>
<keyword evidence="5" id="KW-0413">Isomerase</keyword>